<dbReference type="InterPro" id="IPR001048">
    <property type="entry name" value="Asp/Glu/Uridylate_kinase"/>
</dbReference>
<comment type="pathway">
    <text evidence="8">Amino-acid biosynthesis; L-proline biosynthesis; L-glutamate 5-semialdehyde from L-glutamate: step 1/2.</text>
</comment>
<feature type="binding site" evidence="8">
    <location>
        <position position="140"/>
    </location>
    <ligand>
        <name>substrate</name>
    </ligand>
</feature>
<dbReference type="InterPro" id="IPR011529">
    <property type="entry name" value="Glu_5kinase"/>
</dbReference>
<evidence type="ECO:0000256" key="1">
    <source>
        <dbReference type="ARBA" id="ARBA00022490"/>
    </source>
</evidence>
<evidence type="ECO:0000256" key="2">
    <source>
        <dbReference type="ARBA" id="ARBA00022605"/>
    </source>
</evidence>
<comment type="subcellular location">
    <subcellularLocation>
        <location evidence="8">Cytoplasm</location>
    </subcellularLocation>
</comment>
<dbReference type="GO" id="GO:0005829">
    <property type="term" value="C:cytosol"/>
    <property type="evidence" value="ECO:0007669"/>
    <property type="project" value="TreeGrafter"/>
</dbReference>
<comment type="caution">
    <text evidence="10">The sequence shown here is derived from an EMBL/GenBank/DDBJ whole genome shotgun (WGS) entry which is preliminary data.</text>
</comment>
<accession>A0A938XA49</accession>
<evidence type="ECO:0000256" key="8">
    <source>
        <dbReference type="HAMAP-Rule" id="MF_00456"/>
    </source>
</evidence>
<feature type="binding site" evidence="8">
    <location>
        <begin position="214"/>
        <end position="220"/>
    </location>
    <ligand>
        <name>ATP</name>
        <dbReference type="ChEBI" id="CHEBI:30616"/>
    </ligand>
</feature>
<dbReference type="PRINTS" id="PR00474">
    <property type="entry name" value="GLU5KINASE"/>
</dbReference>
<dbReference type="HAMAP" id="MF_00456">
    <property type="entry name" value="ProB"/>
    <property type="match status" value="1"/>
</dbReference>
<dbReference type="GO" id="GO:0004349">
    <property type="term" value="F:glutamate 5-kinase activity"/>
    <property type="evidence" value="ECO:0007669"/>
    <property type="project" value="UniProtKB-UniRule"/>
</dbReference>
<keyword evidence="1 8" id="KW-0963">Cytoplasm</keyword>
<dbReference type="SUPFAM" id="SSF53633">
    <property type="entry name" value="Carbamate kinase-like"/>
    <property type="match status" value="1"/>
</dbReference>
<sequence length="270" mass="29383">MSAICDSTRIVVKVGTSTLTYPTGHLNIRRIERLVTVLSDLKNAGKEVILVTSGAIGVGAGKLMMHQKPSDMPTKQACAALGQSELMYIYDKYFSEYNHNAAQVLLTRDIIEDSVRKENVTNTIERLLSLSVIPIINENDTVSTEEIEFGDNDTLSAIVASIASADLLIILSDIDGFYTSDPRKNKDATLIPLVTHLDADTFAAAGTKGTEFGTGGMTTKLHAAQICMEQNIAMVLLNGSRPDQLYDLFDGKSVGTLFQKTEQEECICQN</sequence>
<keyword evidence="7 8" id="KW-0067">ATP-binding</keyword>
<feature type="binding site" evidence="8">
    <location>
        <position position="152"/>
    </location>
    <ligand>
        <name>substrate</name>
    </ligand>
</feature>
<evidence type="ECO:0000256" key="7">
    <source>
        <dbReference type="ARBA" id="ARBA00022840"/>
    </source>
</evidence>
<dbReference type="PROSITE" id="PS00902">
    <property type="entry name" value="GLUTAMATE_5_KINASE"/>
    <property type="match status" value="1"/>
</dbReference>
<reference evidence="10" key="1">
    <citation type="submission" date="2020-08" db="EMBL/GenBank/DDBJ databases">
        <authorList>
            <person name="Cejkova D."/>
            <person name="Kubasova T."/>
            <person name="Jahodarova E."/>
            <person name="Rychlik I."/>
        </authorList>
    </citation>
    <scope>NUCLEOTIDE SEQUENCE</scope>
    <source>
        <strain evidence="10">An559</strain>
    </source>
</reference>
<dbReference type="InterPro" id="IPR001057">
    <property type="entry name" value="Glu/AcGlu_kinase"/>
</dbReference>
<evidence type="ECO:0000259" key="9">
    <source>
        <dbReference type="Pfam" id="PF00696"/>
    </source>
</evidence>
<dbReference type="GO" id="GO:0055129">
    <property type="term" value="P:L-proline biosynthetic process"/>
    <property type="evidence" value="ECO:0007669"/>
    <property type="project" value="UniProtKB-UniRule"/>
</dbReference>
<keyword evidence="2 8" id="KW-0028">Amino-acid biosynthesis</keyword>
<protein>
    <recommendedName>
        <fullName evidence="8">Glutamate 5-kinase</fullName>
        <ecNumber evidence="8">2.7.2.11</ecNumber>
    </recommendedName>
    <alternativeName>
        <fullName evidence="8">Gamma-glutamyl kinase</fullName>
        <shortName evidence="8">GK</shortName>
    </alternativeName>
</protein>
<dbReference type="GO" id="GO:0005524">
    <property type="term" value="F:ATP binding"/>
    <property type="evidence" value="ECO:0007669"/>
    <property type="project" value="UniProtKB-KW"/>
</dbReference>
<dbReference type="FunFam" id="3.40.1160.10:FF:000018">
    <property type="entry name" value="Glutamate 5-kinase"/>
    <property type="match status" value="1"/>
</dbReference>
<evidence type="ECO:0000256" key="5">
    <source>
        <dbReference type="ARBA" id="ARBA00022741"/>
    </source>
</evidence>
<dbReference type="PANTHER" id="PTHR43654:SF1">
    <property type="entry name" value="ISOPENTENYL PHOSPHATE KINASE"/>
    <property type="match status" value="1"/>
</dbReference>
<keyword evidence="11" id="KW-1185">Reference proteome</keyword>
<comment type="catalytic activity">
    <reaction evidence="8">
        <text>L-glutamate + ATP = L-glutamyl 5-phosphate + ADP</text>
        <dbReference type="Rhea" id="RHEA:14877"/>
        <dbReference type="ChEBI" id="CHEBI:29985"/>
        <dbReference type="ChEBI" id="CHEBI:30616"/>
        <dbReference type="ChEBI" id="CHEBI:58274"/>
        <dbReference type="ChEBI" id="CHEBI:456216"/>
        <dbReference type="EC" id="2.7.2.11"/>
    </reaction>
</comment>
<evidence type="ECO:0000313" key="10">
    <source>
        <dbReference type="EMBL" id="MBM6921439.1"/>
    </source>
</evidence>
<evidence type="ECO:0000256" key="4">
    <source>
        <dbReference type="ARBA" id="ARBA00022679"/>
    </source>
</evidence>
<comment type="similarity">
    <text evidence="8">Belongs to the glutamate 5-kinase family.</text>
</comment>
<feature type="binding site" evidence="8">
    <location>
        <position position="53"/>
    </location>
    <ligand>
        <name>substrate</name>
    </ligand>
</feature>
<organism evidence="10 11">
    <name type="scientific">Merdimmobilis hominis</name>
    <dbReference type="NCBI Taxonomy" id="2897707"/>
    <lineage>
        <taxon>Bacteria</taxon>
        <taxon>Bacillati</taxon>
        <taxon>Bacillota</taxon>
        <taxon>Clostridia</taxon>
        <taxon>Eubacteriales</taxon>
        <taxon>Oscillospiraceae</taxon>
        <taxon>Merdimmobilis</taxon>
    </lineage>
</organism>
<dbReference type="InterPro" id="IPR019797">
    <property type="entry name" value="Glutamate_5-kinase_CS"/>
</dbReference>
<evidence type="ECO:0000256" key="6">
    <source>
        <dbReference type="ARBA" id="ARBA00022777"/>
    </source>
</evidence>
<keyword evidence="4 8" id="KW-0808">Transferase</keyword>
<comment type="function">
    <text evidence="8">Catalyzes the transfer of a phosphate group to glutamate to form L-glutamate 5-phosphate.</text>
</comment>
<gene>
    <name evidence="8 10" type="primary">proB</name>
    <name evidence="10" type="ORF">H6A12_09760</name>
</gene>
<evidence type="ECO:0000313" key="11">
    <source>
        <dbReference type="Proteomes" id="UP000774750"/>
    </source>
</evidence>
<dbReference type="EC" id="2.7.2.11" evidence="8"/>
<dbReference type="InterPro" id="IPR041739">
    <property type="entry name" value="G5K_ProB"/>
</dbReference>
<dbReference type="Proteomes" id="UP000774750">
    <property type="component" value="Unassembled WGS sequence"/>
</dbReference>
<keyword evidence="5 8" id="KW-0547">Nucleotide-binding</keyword>
<dbReference type="AlphaFoldDB" id="A0A938XA49"/>
<feature type="domain" description="Aspartate/glutamate/uridylate kinase" evidence="9">
    <location>
        <begin position="9"/>
        <end position="238"/>
    </location>
</feature>
<dbReference type="PIRSF" id="PIRSF000729">
    <property type="entry name" value="GK"/>
    <property type="match status" value="1"/>
</dbReference>
<dbReference type="Pfam" id="PF00696">
    <property type="entry name" value="AA_kinase"/>
    <property type="match status" value="1"/>
</dbReference>
<dbReference type="InterPro" id="IPR036393">
    <property type="entry name" value="AceGlu_kinase-like_sf"/>
</dbReference>
<dbReference type="PANTHER" id="PTHR43654">
    <property type="entry name" value="GLUTAMATE 5-KINASE"/>
    <property type="match status" value="1"/>
</dbReference>
<feature type="binding site" evidence="8">
    <location>
        <position position="13"/>
    </location>
    <ligand>
        <name>ATP</name>
        <dbReference type="ChEBI" id="CHEBI:30616"/>
    </ligand>
</feature>
<keyword evidence="6 8" id="KW-0418">Kinase</keyword>
<evidence type="ECO:0000256" key="3">
    <source>
        <dbReference type="ARBA" id="ARBA00022650"/>
    </source>
</evidence>
<dbReference type="RefSeq" id="WP_204447390.1">
    <property type="nucleotide sequence ID" value="NZ_JACJKY010000016.1"/>
</dbReference>
<dbReference type="EMBL" id="JACJKY010000016">
    <property type="protein sequence ID" value="MBM6921439.1"/>
    <property type="molecule type" value="Genomic_DNA"/>
</dbReference>
<feature type="binding site" evidence="8">
    <location>
        <begin position="172"/>
        <end position="173"/>
    </location>
    <ligand>
        <name>ATP</name>
        <dbReference type="ChEBI" id="CHEBI:30616"/>
    </ligand>
</feature>
<name>A0A938XA49_9FIRM</name>
<dbReference type="NCBIfam" id="TIGR01027">
    <property type="entry name" value="proB"/>
    <property type="match status" value="1"/>
</dbReference>
<keyword evidence="3 8" id="KW-0641">Proline biosynthesis</keyword>
<dbReference type="CDD" id="cd04242">
    <property type="entry name" value="AAK_G5K_ProB"/>
    <property type="match status" value="1"/>
</dbReference>
<proteinExistence type="inferred from homology"/>
<dbReference type="Gene3D" id="3.40.1160.10">
    <property type="entry name" value="Acetylglutamate kinase-like"/>
    <property type="match status" value="1"/>
</dbReference>
<dbReference type="InterPro" id="IPR005715">
    <property type="entry name" value="Glu_5kinase/COase_Synthase"/>
</dbReference>
<reference evidence="10" key="2">
    <citation type="journal article" date="2021" name="Sci. Rep.">
        <title>The distribution of antibiotic resistance genes in chicken gut microbiota commensals.</title>
        <authorList>
            <person name="Juricova H."/>
            <person name="Matiasovicova J."/>
            <person name="Kubasova T."/>
            <person name="Cejkova D."/>
            <person name="Rychlik I."/>
        </authorList>
    </citation>
    <scope>NUCLEOTIDE SEQUENCE</scope>
    <source>
        <strain evidence="10">An559</strain>
    </source>
</reference>